<reference evidence="3 4" key="1">
    <citation type="submission" date="2015-12" db="EMBL/GenBank/DDBJ databases">
        <title>Draft genome sequnece of Fervidicola ferrireducens strain Y170.</title>
        <authorList>
            <person name="Patel B.K."/>
        </authorList>
    </citation>
    <scope>NUCLEOTIDE SEQUENCE [LARGE SCALE GENOMIC DNA]</scope>
    <source>
        <strain evidence="3 4">Y170</strain>
    </source>
</reference>
<keyword evidence="1" id="KW-0472">Membrane</keyword>
<feature type="transmembrane region" description="Helical" evidence="1">
    <location>
        <begin position="91"/>
        <end position="106"/>
    </location>
</feature>
<sequence>MLEALKEAAVGSIQSIKQIAIIVIPIMLVMEILKDMGLLDRIADWFSPVVRIFGMRKESAFPLVIGIIIGLSYGAGIIFKAAKENKLSKKDLYLITYFLVAAHAVFEDTAIFAALGVSAVLLLATRLAVAAMFTFLASKVIKETEKEVNL</sequence>
<feature type="transmembrane region" description="Helical" evidence="1">
    <location>
        <begin position="59"/>
        <end position="79"/>
    </location>
</feature>
<keyword evidence="1" id="KW-1133">Transmembrane helix</keyword>
<dbReference type="AlphaFoldDB" id="A0A140L694"/>
<organism evidence="3 4">
    <name type="scientific">Fervidicola ferrireducens</name>
    <dbReference type="NCBI Taxonomy" id="520764"/>
    <lineage>
        <taxon>Bacteria</taxon>
        <taxon>Bacillati</taxon>
        <taxon>Bacillota</taxon>
        <taxon>Clostridia</taxon>
        <taxon>Thermosediminibacterales</taxon>
        <taxon>Thermosediminibacteraceae</taxon>
        <taxon>Fervidicola</taxon>
    </lineage>
</organism>
<evidence type="ECO:0000313" key="3">
    <source>
        <dbReference type="EMBL" id="KXG76069.1"/>
    </source>
</evidence>
<name>A0A140L694_9FIRM</name>
<evidence type="ECO:0000313" key="4">
    <source>
        <dbReference type="Proteomes" id="UP000070427"/>
    </source>
</evidence>
<dbReference type="OrthoDB" id="9779080at2"/>
<dbReference type="EMBL" id="LOED01000021">
    <property type="protein sequence ID" value="KXG76069.1"/>
    <property type="molecule type" value="Genomic_DNA"/>
</dbReference>
<feature type="domain" description="Nucleoside transporter/FeoB GTPase Gate" evidence="2">
    <location>
        <begin position="17"/>
        <end position="105"/>
    </location>
</feature>
<dbReference type="InParanoid" id="A0A140L694"/>
<dbReference type="Proteomes" id="UP000070427">
    <property type="component" value="Unassembled WGS sequence"/>
</dbReference>
<dbReference type="Pfam" id="PF07670">
    <property type="entry name" value="Gate"/>
    <property type="match status" value="1"/>
</dbReference>
<protein>
    <recommendedName>
        <fullName evidence="2">Nucleoside transporter/FeoB GTPase Gate domain-containing protein</fullName>
    </recommendedName>
</protein>
<comment type="caution">
    <text evidence="3">The sequence shown here is derived from an EMBL/GenBank/DDBJ whole genome shotgun (WGS) entry which is preliminary data.</text>
</comment>
<dbReference type="InterPro" id="IPR011642">
    <property type="entry name" value="Gate_dom"/>
</dbReference>
<keyword evidence="1" id="KW-0812">Transmembrane</keyword>
<evidence type="ECO:0000259" key="2">
    <source>
        <dbReference type="Pfam" id="PF07670"/>
    </source>
</evidence>
<keyword evidence="4" id="KW-1185">Reference proteome</keyword>
<feature type="transmembrane region" description="Helical" evidence="1">
    <location>
        <begin position="112"/>
        <end position="136"/>
    </location>
</feature>
<evidence type="ECO:0000256" key="1">
    <source>
        <dbReference type="SAM" id="Phobius"/>
    </source>
</evidence>
<proteinExistence type="predicted"/>
<gene>
    <name evidence="3" type="ORF">AN618_16560</name>
</gene>
<dbReference type="STRING" id="520764.AN618_16560"/>
<accession>A0A140L694</accession>